<reference evidence="2" key="1">
    <citation type="journal article" date="2023" name="Front. Plant Sci.">
        <title>Chromosomal-level genome assembly of Melastoma candidum provides insights into trichome evolution.</title>
        <authorList>
            <person name="Zhong Y."/>
            <person name="Wu W."/>
            <person name="Sun C."/>
            <person name="Zou P."/>
            <person name="Liu Y."/>
            <person name="Dai S."/>
            <person name="Zhou R."/>
        </authorList>
    </citation>
    <scope>NUCLEOTIDE SEQUENCE [LARGE SCALE GENOMIC DNA]</scope>
</reference>
<evidence type="ECO:0000313" key="2">
    <source>
        <dbReference type="Proteomes" id="UP001057402"/>
    </source>
</evidence>
<protein>
    <submittedName>
        <fullName evidence="1">Uncharacterized protein</fullName>
    </submittedName>
</protein>
<proteinExistence type="predicted"/>
<evidence type="ECO:0000313" key="1">
    <source>
        <dbReference type="EMBL" id="KAI4374013.1"/>
    </source>
</evidence>
<accession>A0ACB9R992</accession>
<sequence length="113" mass="12141">MAMFLALQSPEVKVIGLTTIYGNVYTSLATRNALHYLLEVAGRSDIPVAEGSHVTITVRAYLSVLNITPRSSLVGLLADLLLLLKKGTKLRIASFIHGADGLGNQNFPPLLLL</sequence>
<gene>
    <name evidence="1" type="ORF">MLD38_012061</name>
</gene>
<organism evidence="1 2">
    <name type="scientific">Melastoma candidum</name>
    <dbReference type="NCBI Taxonomy" id="119954"/>
    <lineage>
        <taxon>Eukaryota</taxon>
        <taxon>Viridiplantae</taxon>
        <taxon>Streptophyta</taxon>
        <taxon>Embryophyta</taxon>
        <taxon>Tracheophyta</taxon>
        <taxon>Spermatophyta</taxon>
        <taxon>Magnoliopsida</taxon>
        <taxon>eudicotyledons</taxon>
        <taxon>Gunneridae</taxon>
        <taxon>Pentapetalae</taxon>
        <taxon>rosids</taxon>
        <taxon>malvids</taxon>
        <taxon>Myrtales</taxon>
        <taxon>Melastomataceae</taxon>
        <taxon>Melastomatoideae</taxon>
        <taxon>Melastomateae</taxon>
        <taxon>Melastoma</taxon>
    </lineage>
</organism>
<name>A0ACB9R992_9MYRT</name>
<keyword evidence="2" id="KW-1185">Reference proteome</keyword>
<dbReference type="Proteomes" id="UP001057402">
    <property type="component" value="Chromosome 4"/>
</dbReference>
<comment type="caution">
    <text evidence="1">The sequence shown here is derived from an EMBL/GenBank/DDBJ whole genome shotgun (WGS) entry which is preliminary data.</text>
</comment>
<dbReference type="EMBL" id="CM042883">
    <property type="protein sequence ID" value="KAI4374013.1"/>
    <property type="molecule type" value="Genomic_DNA"/>
</dbReference>